<dbReference type="RefSeq" id="WP_172471807.1">
    <property type="nucleotide sequence ID" value="NZ_BLMI01000030.1"/>
</dbReference>
<feature type="domain" description="TfoX C-terminal" evidence="1">
    <location>
        <begin position="2"/>
        <end position="79"/>
    </location>
</feature>
<dbReference type="InterPro" id="IPR007077">
    <property type="entry name" value="TfoX_C"/>
</dbReference>
<reference evidence="2 3" key="1">
    <citation type="journal article" date="2020" name="Microbiome">
        <title>Single-cell genomics of uncultured bacteria reveals dietary fiber responders in the mouse gut microbiota.</title>
        <authorList>
            <person name="Chijiiwa R."/>
            <person name="Hosokawa M."/>
            <person name="Kogawa M."/>
            <person name="Nishikawa Y."/>
            <person name="Ide K."/>
            <person name="Sakanashi C."/>
            <person name="Takahashi K."/>
            <person name="Takeyama H."/>
        </authorList>
    </citation>
    <scope>NUCLEOTIDE SEQUENCE [LARGE SCALE GENOMIC DNA]</scope>
    <source>
        <strain evidence="2">IMSAGC_017</strain>
    </source>
</reference>
<dbReference type="Proteomes" id="UP000490821">
    <property type="component" value="Unassembled WGS sequence"/>
</dbReference>
<dbReference type="EMBL" id="BLMI01000030">
    <property type="protein sequence ID" value="GFI40245.1"/>
    <property type="molecule type" value="Genomic_DNA"/>
</dbReference>
<organism evidence="2 3">
    <name type="scientific">Thomasclavelia cocleata</name>
    <dbReference type="NCBI Taxonomy" id="69824"/>
    <lineage>
        <taxon>Bacteria</taxon>
        <taxon>Bacillati</taxon>
        <taxon>Bacillota</taxon>
        <taxon>Erysipelotrichia</taxon>
        <taxon>Erysipelotrichales</taxon>
        <taxon>Coprobacillaceae</taxon>
        <taxon>Thomasclavelia</taxon>
    </lineage>
</organism>
<dbReference type="Pfam" id="PF04994">
    <property type="entry name" value="TfoX_C"/>
    <property type="match status" value="1"/>
</dbReference>
<sequence>MERLEDLPNIGKVAVRQLIQVGIESPEKLKAIGAKEAWLKIQAIDDSAYLNRLYGLEGAVEGIKKSQLDFETKADLKQFYEDHKL</sequence>
<name>A0A829Z8E0_9FIRM</name>
<accession>A0A829Z8E0</accession>
<evidence type="ECO:0000259" key="1">
    <source>
        <dbReference type="Pfam" id="PF04994"/>
    </source>
</evidence>
<comment type="caution">
    <text evidence="2">The sequence shown here is derived from an EMBL/GenBank/DDBJ whole genome shotgun (WGS) entry which is preliminary data.</text>
</comment>
<gene>
    <name evidence="2" type="primary">sxy</name>
    <name evidence="2" type="ORF">IMSAGC017_00276</name>
</gene>
<dbReference type="InterPro" id="IPR047525">
    <property type="entry name" value="TfoX-like"/>
</dbReference>
<dbReference type="AlphaFoldDB" id="A0A829Z8E0"/>
<protein>
    <submittedName>
        <fullName evidence="2">Protein Sxy</fullName>
    </submittedName>
</protein>
<proteinExistence type="predicted"/>
<dbReference type="Gene3D" id="1.10.150.20">
    <property type="entry name" value="5' to 3' exonuclease, C-terminal subdomain"/>
    <property type="match status" value="1"/>
</dbReference>
<dbReference type="PANTHER" id="PTHR36121:SF1">
    <property type="entry name" value="PROTEIN SXY"/>
    <property type="match status" value="1"/>
</dbReference>
<evidence type="ECO:0000313" key="2">
    <source>
        <dbReference type="EMBL" id="GFI40245.1"/>
    </source>
</evidence>
<dbReference type="PANTHER" id="PTHR36121">
    <property type="entry name" value="PROTEIN SXY"/>
    <property type="match status" value="1"/>
</dbReference>
<evidence type="ECO:0000313" key="3">
    <source>
        <dbReference type="Proteomes" id="UP000490821"/>
    </source>
</evidence>